<evidence type="ECO:0000313" key="4">
    <source>
        <dbReference type="Proteomes" id="UP000718564"/>
    </source>
</evidence>
<dbReference type="EMBL" id="QMEB01000116">
    <property type="protein sequence ID" value="NMG20801.1"/>
    <property type="molecule type" value="Genomic_DNA"/>
</dbReference>
<accession>A0ABX1PA67</accession>
<name>A0ABX1PA67_9CYAN</name>
<keyword evidence="1" id="KW-0812">Transmembrane</keyword>
<dbReference type="Proteomes" id="UP000718564">
    <property type="component" value="Unassembled WGS sequence"/>
</dbReference>
<sequence>MYGLATVIQLTTNRTTSQSESTRRQAAESLEKILPTDQMAKVVIALYEFKPNEQRCKVIWHCTQSMSYPDFYQAWHHRSYMKLAMKFARYYWWQIALYLFLGLSIFALVRFTVSHNVNNPPHIQRQQQIR</sequence>
<organism evidence="3 4">
    <name type="scientific">Brasilonema bromeliae SPC951</name>
    <dbReference type="NCBI Taxonomy" id="385972"/>
    <lineage>
        <taxon>Bacteria</taxon>
        <taxon>Bacillati</taxon>
        <taxon>Cyanobacteriota</taxon>
        <taxon>Cyanophyceae</taxon>
        <taxon>Nostocales</taxon>
        <taxon>Scytonemataceae</taxon>
        <taxon>Brasilonema</taxon>
        <taxon>Bromeliae group (in: Brasilonema)</taxon>
    </lineage>
</organism>
<reference evidence="3 4" key="1">
    <citation type="submission" date="2018-06" db="EMBL/GenBank/DDBJ databases">
        <title>Comparative genomics of Brasilonema spp. strains.</title>
        <authorList>
            <person name="Alvarenga D.O."/>
            <person name="Fiore M.F."/>
            <person name="Varani A.M."/>
        </authorList>
    </citation>
    <scope>NUCLEOTIDE SEQUENCE [LARGE SCALE GENOMIC DNA]</scope>
    <source>
        <strain evidence="3 4">SPC951</strain>
    </source>
</reference>
<keyword evidence="1" id="KW-0472">Membrane</keyword>
<protein>
    <recommendedName>
        <fullName evidence="2">NACHT C-terminal Cysteine and Histidine-containing domain-containing protein</fullName>
    </recommendedName>
</protein>
<comment type="caution">
    <text evidence="3">The sequence shown here is derived from an EMBL/GenBank/DDBJ whole genome shotgun (WGS) entry which is preliminary data.</text>
</comment>
<feature type="domain" description="NACHT C-terminal Cysteine and Histidine-containing" evidence="2">
    <location>
        <begin position="57"/>
        <end position="76"/>
    </location>
</feature>
<dbReference type="Pfam" id="PF22730">
    <property type="entry name" value="NCC-H"/>
    <property type="match status" value="1"/>
</dbReference>
<dbReference type="InterPro" id="IPR054570">
    <property type="entry name" value="NCC-H_dom"/>
</dbReference>
<evidence type="ECO:0000313" key="3">
    <source>
        <dbReference type="EMBL" id="NMG20801.1"/>
    </source>
</evidence>
<proteinExistence type="predicted"/>
<keyword evidence="4" id="KW-1185">Reference proteome</keyword>
<keyword evidence="1" id="KW-1133">Transmembrane helix</keyword>
<evidence type="ECO:0000256" key="1">
    <source>
        <dbReference type="SAM" id="Phobius"/>
    </source>
</evidence>
<evidence type="ECO:0000259" key="2">
    <source>
        <dbReference type="Pfam" id="PF22730"/>
    </source>
</evidence>
<feature type="transmembrane region" description="Helical" evidence="1">
    <location>
        <begin position="90"/>
        <end position="111"/>
    </location>
</feature>
<gene>
    <name evidence="3" type="ORF">DP116_15555</name>
</gene>